<evidence type="ECO:0000259" key="4">
    <source>
        <dbReference type="PROSITE" id="PS51186"/>
    </source>
</evidence>
<evidence type="ECO:0000256" key="3">
    <source>
        <dbReference type="ARBA" id="ARBA00038502"/>
    </source>
</evidence>
<dbReference type="Proteomes" id="UP001069802">
    <property type="component" value="Unassembled WGS sequence"/>
</dbReference>
<organism evidence="5 6">
    <name type="scientific">Kiloniella laminariae</name>
    <dbReference type="NCBI Taxonomy" id="454162"/>
    <lineage>
        <taxon>Bacteria</taxon>
        <taxon>Pseudomonadati</taxon>
        <taxon>Pseudomonadota</taxon>
        <taxon>Alphaproteobacteria</taxon>
        <taxon>Rhodospirillales</taxon>
        <taxon>Kiloniellaceae</taxon>
        <taxon>Kiloniella</taxon>
    </lineage>
</organism>
<name>A0ABT4LL06_9PROT</name>
<comment type="similarity">
    <text evidence="3">Belongs to the acetyltransferase family. RimJ subfamily.</text>
</comment>
<dbReference type="InterPro" id="IPR051531">
    <property type="entry name" value="N-acetyltransferase"/>
</dbReference>
<evidence type="ECO:0000313" key="5">
    <source>
        <dbReference type="EMBL" id="MCZ4281788.1"/>
    </source>
</evidence>
<gene>
    <name evidence="5" type="ORF">O4H49_13435</name>
</gene>
<dbReference type="PROSITE" id="PS51186">
    <property type="entry name" value="GNAT"/>
    <property type="match status" value="1"/>
</dbReference>
<proteinExistence type="inferred from homology"/>
<protein>
    <submittedName>
        <fullName evidence="5">GNAT family protein</fullName>
    </submittedName>
</protein>
<keyword evidence="1" id="KW-0808">Transferase</keyword>
<sequence length="195" mass="22797">MRRLRLVNKRVYLRVPQMGDWREWAELRHISRDFLTPWEPTWSSDSLDKSSFRDKLRVYWLDWRQGMSYSFYAFSRETDELLGGITIGNVRRGAAHMGTIGYWMGEPYSGKGYMTEILSSALDYAFEELALHRLEAACLEHNEASKTVLRKVGFVEEGKARGYLRINSLWQDHITFGVLRNDARLSAKGWIEGKH</sequence>
<dbReference type="InterPro" id="IPR000182">
    <property type="entry name" value="GNAT_dom"/>
</dbReference>
<dbReference type="PANTHER" id="PTHR43792:SF8">
    <property type="entry name" value="[RIBOSOMAL PROTEIN US5]-ALANINE N-ACETYLTRANSFERASE"/>
    <property type="match status" value="1"/>
</dbReference>
<evidence type="ECO:0000313" key="6">
    <source>
        <dbReference type="Proteomes" id="UP001069802"/>
    </source>
</evidence>
<dbReference type="RefSeq" id="WP_269424052.1">
    <property type="nucleotide sequence ID" value="NZ_JAPWGY010000004.1"/>
</dbReference>
<dbReference type="PANTHER" id="PTHR43792">
    <property type="entry name" value="GNAT FAMILY, PUTATIVE (AFU_ORTHOLOGUE AFUA_3G00765)-RELATED-RELATED"/>
    <property type="match status" value="1"/>
</dbReference>
<feature type="domain" description="N-acetyltransferase" evidence="4">
    <location>
        <begin position="13"/>
        <end position="181"/>
    </location>
</feature>
<reference evidence="5" key="1">
    <citation type="submission" date="2022-12" db="EMBL/GenBank/DDBJ databases">
        <title>Bacterial isolates from different developmental stages of Nematostella vectensis.</title>
        <authorList>
            <person name="Fraune S."/>
        </authorList>
    </citation>
    <scope>NUCLEOTIDE SEQUENCE</scope>
    <source>
        <strain evidence="5">G21630-S1</strain>
    </source>
</reference>
<dbReference type="Gene3D" id="3.40.630.30">
    <property type="match status" value="1"/>
</dbReference>
<keyword evidence="6" id="KW-1185">Reference proteome</keyword>
<evidence type="ECO:0000256" key="1">
    <source>
        <dbReference type="ARBA" id="ARBA00022679"/>
    </source>
</evidence>
<evidence type="ECO:0000256" key="2">
    <source>
        <dbReference type="ARBA" id="ARBA00023315"/>
    </source>
</evidence>
<dbReference type="Pfam" id="PF13302">
    <property type="entry name" value="Acetyltransf_3"/>
    <property type="match status" value="1"/>
</dbReference>
<keyword evidence="2" id="KW-0012">Acyltransferase</keyword>
<accession>A0ABT4LL06</accession>
<dbReference type="EMBL" id="JAPWGY010000004">
    <property type="protein sequence ID" value="MCZ4281788.1"/>
    <property type="molecule type" value="Genomic_DNA"/>
</dbReference>
<comment type="caution">
    <text evidence="5">The sequence shown here is derived from an EMBL/GenBank/DDBJ whole genome shotgun (WGS) entry which is preliminary data.</text>
</comment>
<dbReference type="InterPro" id="IPR016181">
    <property type="entry name" value="Acyl_CoA_acyltransferase"/>
</dbReference>
<dbReference type="SUPFAM" id="SSF55729">
    <property type="entry name" value="Acyl-CoA N-acyltransferases (Nat)"/>
    <property type="match status" value="1"/>
</dbReference>